<evidence type="ECO:0000313" key="1">
    <source>
        <dbReference type="EMBL" id="OWP63652.1"/>
    </source>
</evidence>
<keyword evidence="2" id="KW-1185">Reference proteome</keyword>
<dbReference type="Gene3D" id="2.60.40.1120">
    <property type="entry name" value="Carboxypeptidase-like, regulatory domain"/>
    <property type="match status" value="1"/>
</dbReference>
<protein>
    <recommendedName>
        <fullName evidence="3">Carboxypeptidase regulatory-like domain-containing protein</fullName>
    </recommendedName>
</protein>
<gene>
    <name evidence="1" type="ORF">CDA63_07620</name>
</gene>
<proteinExistence type="predicted"/>
<dbReference type="EMBL" id="NIRR01000009">
    <property type="protein sequence ID" value="OWP63652.1"/>
    <property type="molecule type" value="Genomic_DNA"/>
</dbReference>
<accession>A0A246FLQ2</accession>
<reference evidence="1 2" key="1">
    <citation type="submission" date="2017-06" db="EMBL/GenBank/DDBJ databases">
        <title>Hymenobacter amundsenii sp. nov. isolated from regoliths in Antarctica.</title>
        <authorList>
            <person name="Sedlacek I."/>
            <person name="Kralova S."/>
            <person name="Pantucek R."/>
            <person name="Svec P."/>
            <person name="Holochova P."/>
            <person name="Stankova E."/>
            <person name="Vrbovska V."/>
            <person name="Busse H.-J."/>
        </authorList>
    </citation>
    <scope>NUCLEOTIDE SEQUENCE [LARGE SCALE GENOMIC DNA]</scope>
    <source>
        <strain evidence="1 2">CCM 8682</strain>
    </source>
</reference>
<comment type="caution">
    <text evidence="1">The sequence shown here is derived from an EMBL/GenBank/DDBJ whole genome shotgun (WGS) entry which is preliminary data.</text>
</comment>
<name>A0A246FLQ2_9BACT</name>
<dbReference type="AlphaFoldDB" id="A0A246FLQ2"/>
<organism evidence="1 2">
    <name type="scientific">Hymenobacter amundsenii</name>
    <dbReference type="NCBI Taxonomy" id="2006685"/>
    <lineage>
        <taxon>Bacteria</taxon>
        <taxon>Pseudomonadati</taxon>
        <taxon>Bacteroidota</taxon>
        <taxon>Cytophagia</taxon>
        <taxon>Cytophagales</taxon>
        <taxon>Hymenobacteraceae</taxon>
        <taxon>Hymenobacter</taxon>
    </lineage>
</organism>
<evidence type="ECO:0000313" key="2">
    <source>
        <dbReference type="Proteomes" id="UP000197277"/>
    </source>
</evidence>
<evidence type="ECO:0008006" key="3">
    <source>
        <dbReference type="Google" id="ProtNLM"/>
    </source>
</evidence>
<dbReference type="Proteomes" id="UP000197277">
    <property type="component" value="Unassembled WGS sequence"/>
</dbReference>
<sequence>MLLLLSGCIKQGPTLVLGLVVDKDTDQPVPNAEVQVHAFSGGGSSGGGGYGPALGGPYRADADGKFAFTFEADRGKTYRLDAYGPLGHFSVDQGVEVENGRTNRNLRIPVRAPGWVRVRIIDEPPTANEGQIIVGGFGNPGYSSGLSLMQDETFVRYIGAHIPSKVSWIIKDYARKTEIEGHQDINIPSLDTVTVTIRF</sequence>